<feature type="domain" description="Methyltransferase" evidence="1">
    <location>
        <begin position="176"/>
        <end position="287"/>
    </location>
</feature>
<name>A0ABS6SN99_9SPHN</name>
<sequence>MCLAHSKVVDEFADQAELPPFAAGLVDTINKAATAMSLSIGHRLGLFDAMRSGDAKSPAGWANSLGLQERYVAEWLGAVTTAGITYVDDLGRYSLPADHALFLGADAPAGSMSSMMQWVGVLAPVETEIVRCFEKGGGVPYSAYPRFHEVMEEEGTLTFDADATLGLVTGLVERLEQGIDVLDVGCGRGRALRIFAERFPNSRFVGYDLSCDAIATAREKAADLPNLRFEVLDCMKMRDERAFDLVFTFDAIHDQPHPETLLGNIRRAMRDDAVYIAQDIWAHTDVAANRDHPLAPFIYTISLMHCMTVSLAQGGVGLGAAWGEEKASEMLAKAGFGDVAMHRLEHDIQNAYYVCRG</sequence>
<feature type="domain" description="S-adenosylmethionine-dependent methyltransferase Rv2258c-like winged HTH" evidence="2">
    <location>
        <begin position="32"/>
        <end position="103"/>
    </location>
</feature>
<evidence type="ECO:0000259" key="1">
    <source>
        <dbReference type="Pfam" id="PF13847"/>
    </source>
</evidence>
<dbReference type="Pfam" id="PF21320">
    <property type="entry name" value="WHD_Rv2258c"/>
    <property type="match status" value="1"/>
</dbReference>
<keyword evidence="3" id="KW-0808">Transferase</keyword>
<dbReference type="GO" id="GO:0008168">
    <property type="term" value="F:methyltransferase activity"/>
    <property type="evidence" value="ECO:0007669"/>
    <property type="project" value="UniProtKB-KW"/>
</dbReference>
<dbReference type="CDD" id="cd02440">
    <property type="entry name" value="AdoMet_MTases"/>
    <property type="match status" value="1"/>
</dbReference>
<keyword evidence="3" id="KW-0489">Methyltransferase</keyword>
<dbReference type="InterPro" id="IPR025714">
    <property type="entry name" value="Methyltranfer_dom"/>
</dbReference>
<proteinExistence type="predicted"/>
<keyword evidence="4" id="KW-1185">Reference proteome</keyword>
<dbReference type="PANTHER" id="PTHR45128:SF1">
    <property type="entry name" value="S-ADENOSYLMETHIONINE-DEPENDENT METHYLTRANSFERASE RV2258C"/>
    <property type="match status" value="1"/>
</dbReference>
<dbReference type="Pfam" id="PF13847">
    <property type="entry name" value="Methyltransf_31"/>
    <property type="match status" value="1"/>
</dbReference>
<dbReference type="Proteomes" id="UP000699975">
    <property type="component" value="Unassembled WGS sequence"/>
</dbReference>
<dbReference type="GO" id="GO:0032259">
    <property type="term" value="P:methylation"/>
    <property type="evidence" value="ECO:0007669"/>
    <property type="project" value="UniProtKB-KW"/>
</dbReference>
<evidence type="ECO:0000259" key="2">
    <source>
        <dbReference type="Pfam" id="PF21320"/>
    </source>
</evidence>
<dbReference type="PANTHER" id="PTHR45128">
    <property type="entry name" value="METHYLTRANSFERASE TYPE 11"/>
    <property type="match status" value="1"/>
</dbReference>
<dbReference type="RefSeq" id="WP_218316755.1">
    <property type="nucleotide sequence ID" value="NZ_JAGSPB010000002.1"/>
</dbReference>
<organism evidence="3 4">
    <name type="scientific">Erythrobacter ani</name>
    <dbReference type="NCBI Taxonomy" id="2827235"/>
    <lineage>
        <taxon>Bacteria</taxon>
        <taxon>Pseudomonadati</taxon>
        <taxon>Pseudomonadota</taxon>
        <taxon>Alphaproteobacteria</taxon>
        <taxon>Sphingomonadales</taxon>
        <taxon>Erythrobacteraceae</taxon>
        <taxon>Erythrobacter/Porphyrobacter group</taxon>
        <taxon>Erythrobacter</taxon>
    </lineage>
</organism>
<evidence type="ECO:0000313" key="4">
    <source>
        <dbReference type="Proteomes" id="UP000699975"/>
    </source>
</evidence>
<gene>
    <name evidence="3" type="ORF">KCG45_08040</name>
</gene>
<reference evidence="3 4" key="1">
    <citation type="submission" date="2021-04" db="EMBL/GenBank/DDBJ databases">
        <authorList>
            <person name="Pira H."/>
            <person name="Risdian C."/>
            <person name="Wink J."/>
        </authorList>
    </citation>
    <scope>NUCLEOTIDE SEQUENCE [LARGE SCALE GENOMIC DNA]</scope>
    <source>
        <strain evidence="3 4">WH131</strain>
    </source>
</reference>
<evidence type="ECO:0000313" key="3">
    <source>
        <dbReference type="EMBL" id="MBV7266124.1"/>
    </source>
</evidence>
<accession>A0ABS6SN99</accession>
<comment type="caution">
    <text evidence="3">The sequence shown here is derived from an EMBL/GenBank/DDBJ whole genome shotgun (WGS) entry which is preliminary data.</text>
</comment>
<protein>
    <submittedName>
        <fullName evidence="3">Class I SAM-dependent methyltransferase</fullName>
    </submittedName>
</protein>
<dbReference type="EMBL" id="JAGSPB010000002">
    <property type="protein sequence ID" value="MBV7266124.1"/>
    <property type="molecule type" value="Genomic_DNA"/>
</dbReference>
<dbReference type="InterPro" id="IPR048711">
    <property type="entry name" value="WHD_Rv2258c"/>
</dbReference>
<dbReference type="InterPro" id="IPR053173">
    <property type="entry name" value="SAM-binding_MTase"/>
</dbReference>